<feature type="transmembrane region" description="Helical" evidence="7">
    <location>
        <begin position="157"/>
        <end position="179"/>
    </location>
</feature>
<dbReference type="InterPro" id="IPR036259">
    <property type="entry name" value="MFS_trans_sf"/>
</dbReference>
<dbReference type="Pfam" id="PF07690">
    <property type="entry name" value="MFS_1"/>
    <property type="match status" value="1"/>
</dbReference>
<keyword evidence="3 7" id="KW-0812">Transmembrane</keyword>
<keyword evidence="4 7" id="KW-1133">Transmembrane helix</keyword>
<gene>
    <name evidence="8" type="ORF">NW755_013620</name>
</gene>
<comment type="caution">
    <text evidence="8">The sequence shown here is derived from an EMBL/GenBank/DDBJ whole genome shotgun (WGS) entry which is preliminary data.</text>
</comment>
<feature type="transmembrane region" description="Helical" evidence="7">
    <location>
        <begin position="12"/>
        <end position="32"/>
    </location>
</feature>
<evidence type="ECO:0000256" key="1">
    <source>
        <dbReference type="ARBA" id="ARBA00004141"/>
    </source>
</evidence>
<dbReference type="InterPro" id="IPR011701">
    <property type="entry name" value="MFS"/>
</dbReference>
<dbReference type="PANTHER" id="PTHR43791">
    <property type="entry name" value="PERMEASE-RELATED"/>
    <property type="match status" value="1"/>
</dbReference>
<dbReference type="Gene3D" id="1.20.1250.20">
    <property type="entry name" value="MFS general substrate transporter like domains"/>
    <property type="match status" value="1"/>
</dbReference>
<evidence type="ECO:0000256" key="6">
    <source>
        <dbReference type="ARBA" id="ARBA00023180"/>
    </source>
</evidence>
<evidence type="ECO:0000256" key="2">
    <source>
        <dbReference type="ARBA" id="ARBA00022448"/>
    </source>
</evidence>
<keyword evidence="9" id="KW-1185">Reference proteome</keyword>
<evidence type="ECO:0000313" key="9">
    <source>
        <dbReference type="Proteomes" id="UP001152087"/>
    </source>
</evidence>
<dbReference type="GO" id="GO:0016020">
    <property type="term" value="C:membrane"/>
    <property type="evidence" value="ECO:0007669"/>
    <property type="project" value="UniProtKB-SubCell"/>
</dbReference>
<evidence type="ECO:0000256" key="7">
    <source>
        <dbReference type="SAM" id="Phobius"/>
    </source>
</evidence>
<keyword evidence="2" id="KW-0813">Transport</keyword>
<dbReference type="PANTHER" id="PTHR43791:SF24">
    <property type="entry name" value="NICOTINIC ACID PLASMA MEMBRANE TRANSPORTER"/>
    <property type="match status" value="1"/>
</dbReference>
<reference evidence="8" key="1">
    <citation type="submission" date="2022-09" db="EMBL/GenBank/DDBJ databases">
        <title>Fusarium specimens isolated from Avocado Roots.</title>
        <authorList>
            <person name="Stajich J."/>
            <person name="Roper C."/>
            <person name="Heimlech-Rivalta G."/>
        </authorList>
    </citation>
    <scope>NUCLEOTIDE SEQUENCE</scope>
    <source>
        <strain evidence="8">A02</strain>
    </source>
</reference>
<feature type="transmembrane region" description="Helical" evidence="7">
    <location>
        <begin position="132"/>
        <end position="151"/>
    </location>
</feature>
<evidence type="ECO:0000313" key="8">
    <source>
        <dbReference type="EMBL" id="KAJ4177858.1"/>
    </source>
</evidence>
<name>A0A9W8QVL4_9HYPO</name>
<evidence type="ECO:0008006" key="10">
    <source>
        <dbReference type="Google" id="ProtNLM"/>
    </source>
</evidence>
<evidence type="ECO:0000256" key="3">
    <source>
        <dbReference type="ARBA" id="ARBA00022692"/>
    </source>
</evidence>
<dbReference type="SUPFAM" id="SSF103473">
    <property type="entry name" value="MFS general substrate transporter"/>
    <property type="match status" value="1"/>
</dbReference>
<comment type="subcellular location">
    <subcellularLocation>
        <location evidence="1">Membrane</location>
        <topology evidence="1">Multi-pass membrane protein</topology>
    </subcellularLocation>
</comment>
<organism evidence="8 9">
    <name type="scientific">Fusarium falciforme</name>
    <dbReference type="NCBI Taxonomy" id="195108"/>
    <lineage>
        <taxon>Eukaryota</taxon>
        <taxon>Fungi</taxon>
        <taxon>Dikarya</taxon>
        <taxon>Ascomycota</taxon>
        <taxon>Pezizomycotina</taxon>
        <taxon>Sordariomycetes</taxon>
        <taxon>Hypocreomycetidae</taxon>
        <taxon>Hypocreales</taxon>
        <taxon>Nectriaceae</taxon>
        <taxon>Fusarium</taxon>
        <taxon>Fusarium solani species complex</taxon>
    </lineage>
</organism>
<dbReference type="Proteomes" id="UP001152087">
    <property type="component" value="Unassembled WGS sequence"/>
</dbReference>
<dbReference type="GO" id="GO:0022857">
    <property type="term" value="F:transmembrane transporter activity"/>
    <property type="evidence" value="ECO:0007669"/>
    <property type="project" value="InterPro"/>
</dbReference>
<dbReference type="EMBL" id="JAOQAV010000089">
    <property type="protein sequence ID" value="KAJ4177858.1"/>
    <property type="molecule type" value="Genomic_DNA"/>
</dbReference>
<accession>A0A9W8QVL4</accession>
<keyword evidence="5 7" id="KW-0472">Membrane</keyword>
<keyword evidence="6" id="KW-0325">Glycoprotein</keyword>
<dbReference type="AlphaFoldDB" id="A0A9W8QVL4"/>
<proteinExistence type="predicted"/>
<sequence length="180" mass="20113">MDGIGGYPGWRWVYIFEGAFSLVCAFGIWFGLPSDVRQSYFLDKKERKIMEIRHQPRMSYMGEDVFSWEEISAGTQFSQNILSNGFGTFLPAILHAMGHDRLSANYLTIPVYVLGAVGFFTFAFLSDKYQKCGPFILFTNSLGGVGYILLITVKNNAVKYFATFVCTIAVYNGTGLNLAA</sequence>
<protein>
    <recommendedName>
        <fullName evidence="10">Major facilitator superfamily (MFS) profile domain-containing protein</fullName>
    </recommendedName>
</protein>
<evidence type="ECO:0000256" key="5">
    <source>
        <dbReference type="ARBA" id="ARBA00023136"/>
    </source>
</evidence>
<evidence type="ECO:0000256" key="4">
    <source>
        <dbReference type="ARBA" id="ARBA00022989"/>
    </source>
</evidence>
<feature type="transmembrane region" description="Helical" evidence="7">
    <location>
        <begin position="104"/>
        <end position="125"/>
    </location>
</feature>